<proteinExistence type="predicted"/>
<reference evidence="1 2" key="1">
    <citation type="submission" date="2019-06" db="EMBL/GenBank/DDBJ databases">
        <title>A novel bacterium of genus Amaricoccus, isolated from marine sediment.</title>
        <authorList>
            <person name="Huang H."/>
            <person name="Mo K."/>
            <person name="Hu Y."/>
        </authorList>
    </citation>
    <scope>NUCLEOTIDE SEQUENCE [LARGE SCALE GENOMIC DNA]</scope>
    <source>
        <strain evidence="1 2">HB172011</strain>
    </source>
</reference>
<organism evidence="1 2">
    <name type="scientific">Amaricoccus solimangrovi</name>
    <dbReference type="NCBI Taxonomy" id="2589815"/>
    <lineage>
        <taxon>Bacteria</taxon>
        <taxon>Pseudomonadati</taxon>
        <taxon>Pseudomonadota</taxon>
        <taxon>Alphaproteobacteria</taxon>
        <taxon>Rhodobacterales</taxon>
        <taxon>Paracoccaceae</taxon>
        <taxon>Amaricoccus</taxon>
    </lineage>
</organism>
<dbReference type="RefSeq" id="WP_140456277.1">
    <property type="nucleotide sequence ID" value="NZ_VFRP01000048.1"/>
</dbReference>
<comment type="caution">
    <text evidence="1">The sequence shown here is derived from an EMBL/GenBank/DDBJ whole genome shotgun (WGS) entry which is preliminary data.</text>
</comment>
<evidence type="ECO:0000313" key="1">
    <source>
        <dbReference type="EMBL" id="TPE46511.1"/>
    </source>
</evidence>
<keyword evidence="2" id="KW-1185">Reference proteome</keyword>
<protein>
    <submittedName>
        <fullName evidence="1">Uncharacterized protein</fullName>
    </submittedName>
</protein>
<dbReference type="AlphaFoldDB" id="A0A501WHE1"/>
<evidence type="ECO:0000313" key="2">
    <source>
        <dbReference type="Proteomes" id="UP000319255"/>
    </source>
</evidence>
<dbReference type="Proteomes" id="UP000319255">
    <property type="component" value="Unassembled WGS sequence"/>
</dbReference>
<dbReference type="EMBL" id="VFRP01000048">
    <property type="protein sequence ID" value="TPE46511.1"/>
    <property type="molecule type" value="Genomic_DNA"/>
</dbReference>
<accession>A0A501WHE1</accession>
<gene>
    <name evidence="1" type="ORF">FJM51_22055</name>
</gene>
<name>A0A501WHE1_9RHOB</name>
<sequence>MPGLDPIRPGALPLRQIAGTPLTSMFGGRISARLRRPTLFMVVGIALEARGIGGLRFFAVTEAGTPWFPEPVKRHESDRSRSKRSRALLALATG</sequence>